<reference evidence="2 3" key="1">
    <citation type="submission" date="2019-06" db="EMBL/GenBank/DDBJ databases">
        <title>Sequencing the genomes of 1000 actinobacteria strains.</title>
        <authorList>
            <person name="Klenk H.-P."/>
        </authorList>
    </citation>
    <scope>NUCLEOTIDE SEQUENCE [LARGE SCALE GENOMIC DNA]</scope>
    <source>
        <strain evidence="2 3">DSM 18031</strain>
    </source>
</reference>
<protein>
    <recommendedName>
        <fullName evidence="1">Type III restriction enzyme C-terminal endonuclease domain-containing protein</fullName>
    </recommendedName>
</protein>
<dbReference type="AlphaFoldDB" id="A0A543I3X1"/>
<dbReference type="Proteomes" id="UP000318331">
    <property type="component" value="Unassembled WGS sequence"/>
</dbReference>
<dbReference type="EMBL" id="VFPN01000001">
    <property type="protein sequence ID" value="TQM65241.1"/>
    <property type="molecule type" value="Genomic_DNA"/>
</dbReference>
<keyword evidence="3" id="KW-1185">Reference proteome</keyword>
<name>A0A543I3X1_9MICO</name>
<dbReference type="Pfam" id="PF19778">
    <property type="entry name" value="RE_endonuc"/>
    <property type="match status" value="1"/>
</dbReference>
<dbReference type="OrthoDB" id="9776021at2"/>
<dbReference type="RefSeq" id="WP_141914892.1">
    <property type="nucleotide sequence ID" value="NZ_BAAAYS010000007.1"/>
</dbReference>
<organism evidence="2 3">
    <name type="scientific">Klugiella xanthotipulae</name>
    <dbReference type="NCBI Taxonomy" id="244735"/>
    <lineage>
        <taxon>Bacteria</taxon>
        <taxon>Bacillati</taxon>
        <taxon>Actinomycetota</taxon>
        <taxon>Actinomycetes</taxon>
        <taxon>Micrococcales</taxon>
        <taxon>Microbacteriaceae</taxon>
        <taxon>Klugiella</taxon>
    </lineage>
</organism>
<evidence type="ECO:0000313" key="2">
    <source>
        <dbReference type="EMBL" id="TQM65241.1"/>
    </source>
</evidence>
<evidence type="ECO:0000313" key="3">
    <source>
        <dbReference type="Proteomes" id="UP000318331"/>
    </source>
</evidence>
<dbReference type="GO" id="GO:0015668">
    <property type="term" value="F:type III site-specific deoxyribonuclease activity"/>
    <property type="evidence" value="ECO:0007669"/>
    <property type="project" value="InterPro"/>
</dbReference>
<accession>A0A543I3X1</accession>
<gene>
    <name evidence="2" type="ORF">FB466_0031</name>
</gene>
<proteinExistence type="predicted"/>
<dbReference type="InterPro" id="IPR045572">
    <property type="entry name" value="RE_endonuc_C"/>
</dbReference>
<sequence>MPNVEYASFGGGVYEVRELHRDSQDDSNRFFDQLYKVQNQEKTDFDYVLFDSGTEETFAKKLDAREDIKIFMKLPAKFKIDTPVGPYNPDWAIVKHEDGADRIYMIRETKSTSNVELLRPTEKAKINAATEHFKALNIDYAKSSPEGWNL</sequence>
<feature type="domain" description="Type III restriction enzyme C-terminal endonuclease" evidence="1">
    <location>
        <begin position="42"/>
        <end position="143"/>
    </location>
</feature>
<evidence type="ECO:0000259" key="1">
    <source>
        <dbReference type="Pfam" id="PF19778"/>
    </source>
</evidence>
<comment type="caution">
    <text evidence="2">The sequence shown here is derived from an EMBL/GenBank/DDBJ whole genome shotgun (WGS) entry which is preliminary data.</text>
</comment>